<reference evidence="4 5" key="1">
    <citation type="submission" date="2017-07" db="EMBL/GenBank/DDBJ databases">
        <title>Genome sequencing and assembly of Paenibacillus rigui.</title>
        <authorList>
            <person name="Mayilraj S."/>
        </authorList>
    </citation>
    <scope>NUCLEOTIDE SEQUENCE [LARGE SCALE GENOMIC DNA]</scope>
    <source>
        <strain evidence="4 5">JCM 16352</strain>
    </source>
</reference>
<evidence type="ECO:0000259" key="3">
    <source>
        <dbReference type="PROSITE" id="PS51272"/>
    </source>
</evidence>
<dbReference type="RefSeq" id="WP_094015775.1">
    <property type="nucleotide sequence ID" value="NZ_NMQW01000022.1"/>
</dbReference>
<evidence type="ECO:0000256" key="1">
    <source>
        <dbReference type="SAM" id="MobiDB-lite"/>
    </source>
</evidence>
<proteinExistence type="predicted"/>
<gene>
    <name evidence="4" type="ORF">CF651_15500</name>
</gene>
<feature type="chain" id="PRO_5038816312" description="SLH domain-containing protein" evidence="2">
    <location>
        <begin position="25"/>
        <end position="1225"/>
    </location>
</feature>
<accession>A0A229UPX2</accession>
<dbReference type="InterPro" id="IPR001119">
    <property type="entry name" value="SLH_dom"/>
</dbReference>
<feature type="domain" description="SLH" evidence="3">
    <location>
        <begin position="145"/>
        <end position="208"/>
    </location>
</feature>
<feature type="region of interest" description="Disordered" evidence="1">
    <location>
        <begin position="57"/>
        <end position="91"/>
    </location>
</feature>
<name>A0A229UPX2_9BACL</name>
<evidence type="ECO:0000313" key="5">
    <source>
        <dbReference type="Proteomes" id="UP000215509"/>
    </source>
</evidence>
<dbReference type="Proteomes" id="UP000215509">
    <property type="component" value="Unassembled WGS sequence"/>
</dbReference>
<sequence>MKRIIMKKCLLLLAAVSLNCPGIATDALAEAAVTAAAASSSASTASPTAAAASSAAPAASTAPSPGGSPAPAASAPAASAPGTTAPANASAAPTSLQAKFDALKGKGIFDGLDEAGTAGLDKEMTRAQMAKVLAGLTGLKEDKAASAVYTDLDGAGWAAGYIGSVTKATYMTGVSADTFQPSASITVEQVAAVMARAFKLQPDPNASVSGAVSPWAKDSVAAAIKAGFIASMPDYTLAAKREVAVQAAYEATQWKPGGSQPPVVTNVSITELKVTGAKTLGLKLNGAIADPAKLTVSVFSGGTSGTPVNGTPKWNAVKNEATITLNAKIVSGVYTVKLEAAKDSGLTVDKGTADVTAVDEKLMKLEFAAPSETVALGRIKIGFKAINQYNEVSDQSAARFTVMTSPELDALPAADSQSVTIDTANAVSTGILDKEGTFTVTVRSFDDTLTVTKSFKLGDEQTVGKIELGDIIYASGKTSLEEGDFASLAYKAYDQYGYPVIDLDVLQEYVSTWSTDNGIIDTKITAPLHGFGFVTDETGDSLPDLRIKAVDKFDFSTDQEVTFRVVALQSGQTVTKVMKIAVPKIPYDISFGSFTGTIAVGDDDVFIPIVVKDAAGNPLSTDDLVNQADKINVRGSGSSTVTVGVVDSAGTKLIGGMETTGANRGKIRVSSRLRPDNQRKGTLTITASVSTSGKSATWSTNIYDKRYPATVFISVVPKPKMMPSFDMNNGRTENPTRIKFRDQYGEEFYRDYRGYSVQLTMDKAAGSVTDGVYLFKGGFDKTKNLVTSIILNGADGSVDGYKPTEKSITETDIDAYRDKDIIFVSNVGDNNQGIYRMTAKLFKGDRTAVAEGTATLLSTAVSTVQLLKGKEADNLTYTISPFPNGIYAIDKVKGVLQGAASAAVNDPTSTVTKYVYSTEGYALENMFAGKVTLTAKDAGGNIVQLPNNAVKNVSVSNAAVATVVLKTKPDGQVPNTFDGFGIRGKDTGTTNIAVSFQPSNYSGLKFAALDNIAVKEDGLSVASFAATYNGKAKSIWLSSLKAGINIFQGNSTGRLNQNITFSNITMNDQYVSNYFKNSSITRVLPLFGIQALVSNVRWSSDSIVPGSGYIAVESNSSGVNSVNGLSNAPYPLNGPDAKGVYTYPVTDSAIGATAGAAVDPADWVFSTVNPKVRLNRGDAKYVYMPAKSAVDGSDVEIASFTVTLIAASGKSITVDVYVNPANAKY</sequence>
<dbReference type="Pfam" id="PF00395">
    <property type="entry name" value="SLH"/>
    <property type="match status" value="1"/>
</dbReference>
<dbReference type="AlphaFoldDB" id="A0A229UPX2"/>
<keyword evidence="2" id="KW-0732">Signal</keyword>
<evidence type="ECO:0000256" key="2">
    <source>
        <dbReference type="SAM" id="SignalP"/>
    </source>
</evidence>
<organism evidence="4 5">
    <name type="scientific">Paenibacillus rigui</name>
    <dbReference type="NCBI Taxonomy" id="554312"/>
    <lineage>
        <taxon>Bacteria</taxon>
        <taxon>Bacillati</taxon>
        <taxon>Bacillota</taxon>
        <taxon>Bacilli</taxon>
        <taxon>Bacillales</taxon>
        <taxon>Paenibacillaceae</taxon>
        <taxon>Paenibacillus</taxon>
    </lineage>
</organism>
<keyword evidence="5" id="KW-1185">Reference proteome</keyword>
<dbReference type="PROSITE" id="PS51272">
    <property type="entry name" value="SLH"/>
    <property type="match status" value="1"/>
</dbReference>
<dbReference type="OrthoDB" id="1706086at2"/>
<comment type="caution">
    <text evidence="4">The sequence shown here is derived from an EMBL/GenBank/DDBJ whole genome shotgun (WGS) entry which is preliminary data.</text>
</comment>
<feature type="signal peptide" evidence="2">
    <location>
        <begin position="1"/>
        <end position="24"/>
    </location>
</feature>
<protein>
    <recommendedName>
        <fullName evidence="3">SLH domain-containing protein</fullName>
    </recommendedName>
</protein>
<evidence type="ECO:0000313" key="4">
    <source>
        <dbReference type="EMBL" id="OXM85414.1"/>
    </source>
</evidence>
<dbReference type="EMBL" id="NMQW01000022">
    <property type="protein sequence ID" value="OXM85414.1"/>
    <property type="molecule type" value="Genomic_DNA"/>
</dbReference>